<keyword evidence="1" id="KW-1133">Transmembrane helix</keyword>
<dbReference type="PANTHER" id="PTHR35882">
    <property type="entry name" value="PELA"/>
    <property type="match status" value="1"/>
</dbReference>
<dbReference type="InterPro" id="IPR013785">
    <property type="entry name" value="Aldolase_TIM"/>
</dbReference>
<evidence type="ECO:0000259" key="2">
    <source>
        <dbReference type="Pfam" id="PF03537"/>
    </source>
</evidence>
<dbReference type="SUPFAM" id="SSF51445">
    <property type="entry name" value="(Trans)glycosidases"/>
    <property type="match status" value="1"/>
</dbReference>
<keyword evidence="1" id="KW-0812">Transmembrane</keyword>
<dbReference type="InterPro" id="IPR017853">
    <property type="entry name" value="GH"/>
</dbReference>
<keyword evidence="1" id="KW-0472">Membrane</keyword>
<organism evidence="3">
    <name type="scientific">hydrothermal vent metagenome</name>
    <dbReference type="NCBI Taxonomy" id="652676"/>
    <lineage>
        <taxon>unclassified sequences</taxon>
        <taxon>metagenomes</taxon>
        <taxon>ecological metagenomes</taxon>
    </lineage>
</organism>
<name>A0A1W1BT99_9ZZZZ</name>
<protein>
    <submittedName>
        <fullName evidence="3">Extracellular Matrix protein PelA</fullName>
    </submittedName>
</protein>
<dbReference type="Pfam" id="PF03537">
    <property type="entry name" value="Glyco_hydro_114"/>
    <property type="match status" value="1"/>
</dbReference>
<dbReference type="InterPro" id="IPR004352">
    <property type="entry name" value="GH114_TIM-barrel"/>
</dbReference>
<evidence type="ECO:0000313" key="3">
    <source>
        <dbReference type="EMBL" id="SFV56715.1"/>
    </source>
</evidence>
<dbReference type="Gene3D" id="3.20.20.70">
    <property type="entry name" value="Aldolase class I"/>
    <property type="match status" value="1"/>
</dbReference>
<reference evidence="3" key="1">
    <citation type="submission" date="2016-10" db="EMBL/GenBank/DDBJ databases">
        <authorList>
            <person name="de Groot N.N."/>
        </authorList>
    </citation>
    <scope>NUCLEOTIDE SEQUENCE</scope>
</reference>
<sequence length="958" mass="112132">MRHLCCNKIDRLGNDGFSLALFGAKASDSKKDRQSFFLRILFFIFIINTILLADERYAFVYSKNIDDRFINFYDKIVVEADAIDNIYALRYPKKMVAYVSIGEIEPWRKTKHKYKKSWIISKNRTWNSLIANLQKDEYQKFIFERIAYLYKQGYRNFFLDTMDAYHVTAKDKKLFKLQQKALISFVHKLHKKYPKSKIIVNRGFEILKEIHKDIDAVVAESLLNRYDNAKKEYIKVPKKDREWLISEFKKAKKYGLDVISIEYSDRSTKERLNIAKKVKKMGFIPYVTDGLLQEQGECNIERIRRDVLILFNKSMFKDKNAVYSDVHLLASMPLEHWGYVPILYDISTQDLPKRVEDKYHSVIIWSEGKTKNNDKIYAWAKELKSKNIKILFLNSFIFKPTAQNLKSFGLTLNANKNKFTDEVKVEYKKPYKPYEIPASVEYEEELMSAKDAKSVVKILYKNGQKSTPIAITPWGGYALEGSFLHSIENENYWTINPFKFFKDALRLDNIPVPDPTTEAGRRILFVHIDGDGFMERVRTDPTQLASDYLLEHIYKKYKIPQTVSLIQGEIDTIGLYPKLSSRMKKIAREIYKLPWIEPASHTLSHPFFWGQADENLRREKLKENHKLDTKKASKNSEKHYHLPIPNYEFDLKRETKDSVDFALNLAPKSKRKKRIIFWSGDCLPTKVVLAYCERDGIIGMNGGDTTIQKSDPWLSHIAPFGLQREDYWQVYTAEQNENVYTHDWLGPFWGYRGAIETFKMTEEPYRLKAIDIYYHFYSGSKLASFKALDEVYSWAIKQKTSKLYASQYIKKGLGFYRTAIAKLKGGYEIRNSGFLRTVRFDKRVDIDIEKSIGVAGFNYHKDSTYVTLDSKKRNFIKIGKNLSVPHLIDSNGWVDVIEHKKRIYNFRLKSNVALEAKFYLPKTCKILSSKKFKIKKLNNPLLFLSSEGKGVDIVFKCQ</sequence>
<evidence type="ECO:0000256" key="1">
    <source>
        <dbReference type="SAM" id="Phobius"/>
    </source>
</evidence>
<gene>
    <name evidence="3" type="ORF">MNB_SV-14-1117</name>
</gene>
<proteinExistence type="predicted"/>
<dbReference type="AlphaFoldDB" id="A0A1W1BT99"/>
<accession>A0A1W1BT99</accession>
<dbReference type="EMBL" id="FPHN01000067">
    <property type="protein sequence ID" value="SFV56715.1"/>
    <property type="molecule type" value="Genomic_DNA"/>
</dbReference>
<feature type="transmembrane region" description="Helical" evidence="1">
    <location>
        <begin position="36"/>
        <end position="53"/>
    </location>
</feature>
<dbReference type="CDD" id="cd10922">
    <property type="entry name" value="CE4_PelA_like_C"/>
    <property type="match status" value="1"/>
</dbReference>
<dbReference type="PANTHER" id="PTHR35882:SF2">
    <property type="entry name" value="PELA"/>
    <property type="match status" value="1"/>
</dbReference>
<feature type="domain" description="Glycoside-hydrolase family GH114 TIM-barrel" evidence="2">
    <location>
        <begin position="80"/>
        <end position="293"/>
    </location>
</feature>